<reference evidence="3 4" key="1">
    <citation type="journal article" date="2016" name="Front. Microbiol.">
        <title>Comprehensive Phylogenetic Analysis of Bovine Non-aureus Staphylococci Species Based on Whole-Genome Sequencing.</title>
        <authorList>
            <person name="Naushad S."/>
            <person name="Barkema H.W."/>
            <person name="Luby C."/>
            <person name="Condas L.A."/>
            <person name="Nobrega D.B."/>
            <person name="Carson D.A."/>
            <person name="De Buck J."/>
        </authorList>
    </citation>
    <scope>NUCLEOTIDE SEQUENCE [LARGE SCALE GENOMIC DNA]</scope>
    <source>
        <strain evidence="3 4">SNUC 2204</strain>
    </source>
</reference>
<evidence type="ECO:0000256" key="2">
    <source>
        <dbReference type="ARBA" id="ARBA00023235"/>
    </source>
</evidence>
<proteinExistence type="inferred from homology"/>
<dbReference type="STRING" id="1167632.GCA_000286335_02077"/>
<dbReference type="RefSeq" id="WP_107556754.1">
    <property type="nucleotide sequence ID" value="NZ_JAGEVQ010000038.1"/>
</dbReference>
<dbReference type="GO" id="GO:0016853">
    <property type="term" value="F:isomerase activity"/>
    <property type="evidence" value="ECO:0007669"/>
    <property type="project" value="UniProtKB-KW"/>
</dbReference>
<dbReference type="Proteomes" id="UP000241209">
    <property type="component" value="Unassembled WGS sequence"/>
</dbReference>
<evidence type="ECO:0000313" key="4">
    <source>
        <dbReference type="Proteomes" id="UP000241209"/>
    </source>
</evidence>
<comment type="similarity">
    <text evidence="1">Belongs to the PrpF family.</text>
</comment>
<dbReference type="AlphaFoldDB" id="A0A2T4PVK7"/>
<evidence type="ECO:0000256" key="1">
    <source>
        <dbReference type="ARBA" id="ARBA00007673"/>
    </source>
</evidence>
<keyword evidence="2" id="KW-0413">Isomerase</keyword>
<organism evidence="3 4">
    <name type="scientific">Mammaliicoccus vitulinus</name>
    <dbReference type="NCBI Taxonomy" id="71237"/>
    <lineage>
        <taxon>Bacteria</taxon>
        <taxon>Bacillati</taxon>
        <taxon>Bacillota</taxon>
        <taxon>Bacilli</taxon>
        <taxon>Bacillales</taxon>
        <taxon>Staphylococcaceae</taxon>
        <taxon>Mammaliicoccus</taxon>
    </lineage>
</organism>
<sequence>MDIKSLRVPCVLMRGGTSRGLVFKDSDLPLDHEARERVILKIYGSSPNGQIDGIGGGTSVTSKVAIVGISSTNESDIYYTFGQVGVNKKSIDYNVTCGNMASAVGLYAVEEGLVPRVEGETKVKILNTNTNKIMEVLIPIKDGNVENKGNFSISGVEGTGAKITVSFMNPAGAFTGRLFPTGNVIDEIQVDEKTFEVSILDTGNIVAFVQASDFSLEGYELSQTIDKPDVSKEIEKLRVEVGILLGIFNKYEKINPELEALPKITLVSPPKDYKTELGIINKKENNNIIGRYISMGKLHPAFAVSGSICLATACQIPGTIPHSVCESTTGNSINIGHPNGTISAEVFLQKNESDYKLLKGGTGRTARRIMEGTAVVPKYLIDKEGEHG</sequence>
<accession>A0A2T4PVK7</accession>
<protein>
    <submittedName>
        <fullName evidence="3">PrpF protein</fullName>
    </submittedName>
</protein>
<gene>
    <name evidence="3" type="ORF">BU072_03435</name>
</gene>
<dbReference type="Gene3D" id="3.10.310.10">
    <property type="entry name" value="Diaminopimelate Epimerase, Chain A, domain 1"/>
    <property type="match status" value="2"/>
</dbReference>
<dbReference type="PANTHER" id="PTHR43709:SF2">
    <property type="entry name" value="DUF453 DOMAIN PROTEIN (AFU_ORTHOLOGUE AFUA_6G00360)"/>
    <property type="match status" value="1"/>
</dbReference>
<name>A0A2T4PVK7_9STAP</name>
<dbReference type="InterPro" id="IPR007400">
    <property type="entry name" value="PrpF-like"/>
</dbReference>
<evidence type="ECO:0000313" key="3">
    <source>
        <dbReference type="EMBL" id="PTI30470.1"/>
    </source>
</evidence>
<dbReference type="EMBL" id="PZFK01000005">
    <property type="protein sequence ID" value="PTI30470.1"/>
    <property type="molecule type" value="Genomic_DNA"/>
</dbReference>
<dbReference type="SUPFAM" id="SSF54506">
    <property type="entry name" value="Diaminopimelate epimerase-like"/>
    <property type="match status" value="2"/>
</dbReference>
<dbReference type="Pfam" id="PF04303">
    <property type="entry name" value="PrpF"/>
    <property type="match status" value="1"/>
</dbReference>
<comment type="caution">
    <text evidence="3">The sequence shown here is derived from an EMBL/GenBank/DDBJ whole genome shotgun (WGS) entry which is preliminary data.</text>
</comment>
<dbReference type="PANTHER" id="PTHR43709">
    <property type="entry name" value="ACONITATE ISOMERASE-RELATED"/>
    <property type="match status" value="1"/>
</dbReference>